<name>A0A0D6EH09_SPOSA</name>
<protein>
    <recommendedName>
        <fullName evidence="2">histone deacetylase</fullName>
        <ecNumber evidence="2">3.5.1.98</ecNumber>
    </recommendedName>
</protein>
<dbReference type="Gene3D" id="3.40.800.20">
    <property type="entry name" value="Histone deacetylase domain"/>
    <property type="match status" value="1"/>
</dbReference>
<feature type="domain" description="Histone deacetylase" evidence="6">
    <location>
        <begin position="9"/>
        <end position="269"/>
    </location>
</feature>
<dbReference type="InterPro" id="IPR037138">
    <property type="entry name" value="His_deacetylse_dom_sf"/>
</dbReference>
<feature type="region of interest" description="Disordered" evidence="5">
    <location>
        <begin position="361"/>
        <end position="453"/>
    </location>
</feature>
<dbReference type="InterPro" id="IPR003084">
    <property type="entry name" value="HDAC_I/II"/>
</dbReference>
<dbReference type="InterPro" id="IPR023801">
    <property type="entry name" value="His_deacetylse_dom"/>
</dbReference>
<evidence type="ECO:0000256" key="2">
    <source>
        <dbReference type="ARBA" id="ARBA00012111"/>
    </source>
</evidence>
<dbReference type="EC" id="3.5.1.98" evidence="2"/>
<dbReference type="InterPro" id="IPR023696">
    <property type="entry name" value="Ureohydrolase_dom_sf"/>
</dbReference>
<dbReference type="GO" id="GO:0141221">
    <property type="term" value="F:histone deacetylase activity, hydrolytic mechanism"/>
    <property type="evidence" value="ECO:0007669"/>
    <property type="project" value="UniProtKB-EC"/>
</dbReference>
<dbReference type="OrthoDB" id="1918432at2759"/>
<dbReference type="PRINTS" id="PR01271">
    <property type="entry name" value="HISDACETLASE"/>
</dbReference>
<feature type="non-terminal residue" evidence="7">
    <location>
        <position position="1"/>
    </location>
</feature>
<comment type="similarity">
    <text evidence="1">Belongs to the histone deacetylase family. HD type 1 subfamily.</text>
</comment>
<dbReference type="GO" id="GO:0031507">
    <property type="term" value="P:heterochromatin formation"/>
    <property type="evidence" value="ECO:0007669"/>
    <property type="project" value="TreeGrafter"/>
</dbReference>
<feature type="compositionally biased region" description="Basic and acidic residues" evidence="5">
    <location>
        <begin position="405"/>
        <end position="422"/>
    </location>
</feature>
<keyword evidence="8" id="KW-1185">Reference proteome</keyword>
<evidence type="ECO:0000259" key="6">
    <source>
        <dbReference type="Pfam" id="PF00850"/>
    </source>
</evidence>
<organism evidence="7 8">
    <name type="scientific">Sporidiobolus salmonicolor</name>
    <name type="common">Yeast-like fungus</name>
    <name type="synonym">Sporobolomyces salmonicolor</name>
    <dbReference type="NCBI Taxonomy" id="5005"/>
    <lineage>
        <taxon>Eukaryota</taxon>
        <taxon>Fungi</taxon>
        <taxon>Dikarya</taxon>
        <taxon>Basidiomycota</taxon>
        <taxon>Pucciniomycotina</taxon>
        <taxon>Microbotryomycetes</taxon>
        <taxon>Sporidiobolales</taxon>
        <taxon>Sporidiobolaceae</taxon>
        <taxon>Sporobolomyces</taxon>
    </lineage>
</organism>
<keyword evidence="3" id="KW-0378">Hydrolase</keyword>
<gene>
    <name evidence="7" type="primary">SPOSA6832_00829</name>
</gene>
<evidence type="ECO:0000313" key="7">
    <source>
        <dbReference type="EMBL" id="CEQ39302.1"/>
    </source>
</evidence>
<feature type="region of interest" description="Disordered" evidence="5">
    <location>
        <begin position="488"/>
        <end position="510"/>
    </location>
</feature>
<dbReference type="AlphaFoldDB" id="A0A0D6EH09"/>
<dbReference type="PANTHER" id="PTHR10625">
    <property type="entry name" value="HISTONE DEACETYLASE HDAC1-RELATED"/>
    <property type="match status" value="1"/>
</dbReference>
<proteinExistence type="inferred from homology"/>
<dbReference type="EMBL" id="CENE01000002">
    <property type="protein sequence ID" value="CEQ39302.1"/>
    <property type="molecule type" value="Genomic_DNA"/>
</dbReference>
<keyword evidence="4" id="KW-0156">Chromatin regulator</keyword>
<dbReference type="Pfam" id="PF00850">
    <property type="entry name" value="Hist_deacetyl"/>
    <property type="match status" value="1"/>
</dbReference>
<accession>A0A0D6EH09</accession>
<dbReference type="PANTHER" id="PTHR10625:SF2">
    <property type="entry name" value="HISTONE DEACETYLASE"/>
    <property type="match status" value="1"/>
</dbReference>
<dbReference type="PRINTS" id="PR01270">
    <property type="entry name" value="HDASUPER"/>
</dbReference>
<dbReference type="SUPFAM" id="SSF52768">
    <property type="entry name" value="Arginase/deacetylase"/>
    <property type="match status" value="1"/>
</dbReference>
<evidence type="ECO:0000256" key="4">
    <source>
        <dbReference type="ARBA" id="ARBA00022853"/>
    </source>
</evidence>
<sequence length="519" mass="56922">MSALTRSTSRPDRCTPHEMTRFHTDEYIDFLARVTPETFDEMTGHGSRFLVGEDCPPFEGLFEFCSISAGGSLSAARRLIDAKADICVNWAGGLHHAKKREASGFCYINDIVLAILELLRYHQRVLYIDIDVHHGDGVEEAFYTTDRVMTASFHKYGDFFPGTGALNDKGKGKGKGYAVNFPFKDGIDDESYQSVFRPVMQAIMDRYRPGAIILQCGADSLAGDKLGSFNLSMNGHASCVAFMRTFNVPLIIVGGGGYTIRNVARTWAFETGLACGVKMDERLPFNEYLEYFGPEFKLAVPSNNMDNANTREYLHETTAAILESLRNMPFAPSAQMQHVPYDLEDDEGDSDSDLDVRISERIRQTHRRPHPPPESSYPSSDEDPLSHQRRRRRLAQNYITSLSSARKEARRERQERAARMAEEADAACGAGGGSDEERGASAGAGAGAGRDKARKRTFFKASRLDVARLLQGPDPGLTGLGLAEGAAGPGAAGGHGHAPHRHGAGVGNGITREWTEGLY</sequence>
<reference evidence="8" key="1">
    <citation type="submission" date="2015-02" db="EMBL/GenBank/DDBJ databases">
        <authorList>
            <person name="Gon?alves P."/>
        </authorList>
    </citation>
    <scope>NUCLEOTIDE SEQUENCE [LARGE SCALE GENOMIC DNA]</scope>
</reference>
<evidence type="ECO:0000256" key="1">
    <source>
        <dbReference type="ARBA" id="ARBA00006457"/>
    </source>
</evidence>
<evidence type="ECO:0000256" key="5">
    <source>
        <dbReference type="SAM" id="MobiDB-lite"/>
    </source>
</evidence>
<dbReference type="InterPro" id="IPR000286">
    <property type="entry name" value="HDACs"/>
</dbReference>
<dbReference type="GO" id="GO:0070210">
    <property type="term" value="C:Rpd3L-Expanded complex"/>
    <property type="evidence" value="ECO:0007669"/>
    <property type="project" value="TreeGrafter"/>
</dbReference>
<evidence type="ECO:0000313" key="8">
    <source>
        <dbReference type="Proteomes" id="UP000243876"/>
    </source>
</evidence>
<dbReference type="Proteomes" id="UP000243876">
    <property type="component" value="Unassembled WGS sequence"/>
</dbReference>
<evidence type="ECO:0000256" key="3">
    <source>
        <dbReference type="ARBA" id="ARBA00022801"/>
    </source>
</evidence>